<accession>A0A3L6S9S8</accession>
<dbReference type="InterPro" id="IPR019516">
    <property type="entry name" value="Glomulin/ALF4"/>
</dbReference>
<proteinExistence type="predicted"/>
<dbReference type="PANTHER" id="PTHR15430:SF1">
    <property type="entry name" value="GLOMULIN"/>
    <property type="match status" value="1"/>
</dbReference>
<sequence length="585" mass="63846">MAAGDASATSSATPYPDRLREALDVLSQACESGVSDASEAASFTVYEIVDAAAAMSAEADDGRDDGDATAAARVSEEMLREVHEFLSRPSSNQMAIDALSLVLPKHVAKLGAQMGACWDLAAAILKFFVMNCSPRDMLSILCEALDAAMDVPNDSSSSVLLLNALAKVLTLIQRRHIEQVKVALPVVLKVMCTTVQECDEEHGNAAVDLFNAAHEIGNAIQEMCKAVVNKNKDLCAILGLYSLQNIALVSQSRQQDILSACGSVVLQHFRFLKSSGFTYLGLLTGSDATAATDKLSKVLWTFMYDAMSKYAGEELELALKEVQGNYMKKWEAINMLKCVLSSVSYPWIIKSHGINLLLSLTGENHVQEINNHVDFTFYVPRTFATLKAIESVMMGAPEALMRKKALAALKKVISMVPSSQRFNILQALLSNSMSPSLTAILLDLVRDEVLRESRQAENDCAESDGLPPWASHALELVELILRPPQGGPPCLPDHSEQVVSALNLLRFILIIDSRGPRSGKLFQKETLQKVHSEWLIPLRPIVSGIQSENERGDSELANQILCSLNPVQLVLYRCIELVEEKIKGC</sequence>
<dbReference type="Proteomes" id="UP000275267">
    <property type="component" value="Unassembled WGS sequence"/>
</dbReference>
<protein>
    <submittedName>
        <fullName evidence="1">Aberrant root formation protein 4</fullName>
    </submittedName>
</protein>
<dbReference type="STRING" id="4540.A0A3L6S9S8"/>
<dbReference type="Pfam" id="PF08568">
    <property type="entry name" value="Kinetochor_Ybp2"/>
    <property type="match status" value="2"/>
</dbReference>
<dbReference type="PANTHER" id="PTHR15430">
    <property type="entry name" value="GLOMULIN"/>
    <property type="match status" value="1"/>
</dbReference>
<dbReference type="GO" id="GO:0055105">
    <property type="term" value="F:ubiquitin-protein transferase inhibitor activity"/>
    <property type="evidence" value="ECO:0007669"/>
    <property type="project" value="TreeGrafter"/>
</dbReference>
<dbReference type="AlphaFoldDB" id="A0A3L6S9S8"/>
<dbReference type="EMBL" id="PQIB02000005">
    <property type="protein sequence ID" value="RLN17775.1"/>
    <property type="molecule type" value="Genomic_DNA"/>
</dbReference>
<keyword evidence="2" id="KW-1185">Reference proteome</keyword>
<gene>
    <name evidence="1" type="ORF">C2845_PM02G00280</name>
</gene>
<name>A0A3L6S9S8_PANMI</name>
<comment type="caution">
    <text evidence="1">The sequence shown here is derived from an EMBL/GenBank/DDBJ whole genome shotgun (WGS) entry which is preliminary data.</text>
</comment>
<evidence type="ECO:0000313" key="2">
    <source>
        <dbReference type="Proteomes" id="UP000275267"/>
    </source>
</evidence>
<organism evidence="1 2">
    <name type="scientific">Panicum miliaceum</name>
    <name type="common">Proso millet</name>
    <name type="synonym">Broomcorn millet</name>
    <dbReference type="NCBI Taxonomy" id="4540"/>
    <lineage>
        <taxon>Eukaryota</taxon>
        <taxon>Viridiplantae</taxon>
        <taxon>Streptophyta</taxon>
        <taxon>Embryophyta</taxon>
        <taxon>Tracheophyta</taxon>
        <taxon>Spermatophyta</taxon>
        <taxon>Magnoliopsida</taxon>
        <taxon>Liliopsida</taxon>
        <taxon>Poales</taxon>
        <taxon>Poaceae</taxon>
        <taxon>PACMAD clade</taxon>
        <taxon>Panicoideae</taxon>
        <taxon>Panicodae</taxon>
        <taxon>Paniceae</taxon>
        <taxon>Panicinae</taxon>
        <taxon>Panicum</taxon>
        <taxon>Panicum sect. Panicum</taxon>
    </lineage>
</organism>
<reference evidence="2" key="1">
    <citation type="journal article" date="2019" name="Nat. Commun.">
        <title>The genome of broomcorn millet.</title>
        <authorList>
            <person name="Zou C."/>
            <person name="Miki D."/>
            <person name="Li D."/>
            <person name="Tang Q."/>
            <person name="Xiao L."/>
            <person name="Rajput S."/>
            <person name="Deng P."/>
            <person name="Jia W."/>
            <person name="Huang R."/>
            <person name="Zhang M."/>
            <person name="Sun Y."/>
            <person name="Hu J."/>
            <person name="Fu X."/>
            <person name="Schnable P.S."/>
            <person name="Li F."/>
            <person name="Zhang H."/>
            <person name="Feng B."/>
            <person name="Zhu X."/>
            <person name="Liu R."/>
            <person name="Schnable J.C."/>
            <person name="Zhu J.-K."/>
            <person name="Zhang H."/>
        </authorList>
    </citation>
    <scope>NUCLEOTIDE SEQUENCE [LARGE SCALE GENOMIC DNA]</scope>
</reference>
<dbReference type="GO" id="GO:0005737">
    <property type="term" value="C:cytoplasm"/>
    <property type="evidence" value="ECO:0007669"/>
    <property type="project" value="TreeGrafter"/>
</dbReference>
<evidence type="ECO:0000313" key="1">
    <source>
        <dbReference type="EMBL" id="RLN17775.1"/>
    </source>
</evidence>
<dbReference type="InterPro" id="IPR013877">
    <property type="entry name" value="YAP-bd/ALF4/Glomulin"/>
</dbReference>
<dbReference type="OrthoDB" id="619536at2759"/>